<proteinExistence type="predicted"/>
<dbReference type="Proteomes" id="UP000013057">
    <property type="component" value="Unassembled WGS sequence"/>
</dbReference>
<dbReference type="EMBL" id="BARH01000015">
    <property type="protein sequence ID" value="GAC91610.1"/>
    <property type="molecule type" value="Genomic_DNA"/>
</dbReference>
<organism evidence="1 2">
    <name type="scientific">Anoxybacillus flavithermus NBRC 109594</name>
    <dbReference type="NCBI Taxonomy" id="1315967"/>
    <lineage>
        <taxon>Bacteria</taxon>
        <taxon>Bacillati</taxon>
        <taxon>Bacillota</taxon>
        <taxon>Bacilli</taxon>
        <taxon>Bacillales</taxon>
        <taxon>Anoxybacillaceae</taxon>
        <taxon>Anoxybacillus</taxon>
    </lineage>
</organism>
<gene>
    <name evidence="1" type="ORF">KN10_2046</name>
</gene>
<dbReference type="AlphaFoldDB" id="R4FFI2"/>
<name>R4FFI2_9BACL</name>
<protein>
    <submittedName>
        <fullName evidence="1">Uncharacterized protein</fullName>
    </submittedName>
</protein>
<comment type="caution">
    <text evidence="1">The sequence shown here is derived from an EMBL/GenBank/DDBJ whole genome shotgun (WGS) entry which is preliminary data.</text>
</comment>
<accession>R4FFI2</accession>
<reference evidence="2" key="1">
    <citation type="journal article" date="2013" name="Genome">
        <title>Draft Genome Sequence of a Thermophilic Member of the Bacillaceae, Anoxybacillus flavithermus Strain Kn10, Isolated from the Kan-nawa Hot Spring in Japan.</title>
        <authorList>
            <person name="Matsutani M."/>
            <person name="Shirakihara Y."/>
            <person name="Imada K."/>
            <person name="Yakushi T."/>
            <person name="Matsushita K."/>
        </authorList>
    </citation>
    <scope>NUCLEOTIDE SEQUENCE [LARGE SCALE GENOMIC DNA]</scope>
    <source>
        <strain evidence="2">NBRC 109594</strain>
    </source>
</reference>
<evidence type="ECO:0000313" key="2">
    <source>
        <dbReference type="Proteomes" id="UP000013057"/>
    </source>
</evidence>
<sequence length="40" mass="4894">MKKNKEKVLTFKNVHDIFLIVATEMWRRLKTKLVDIEFVM</sequence>
<evidence type="ECO:0000313" key="1">
    <source>
        <dbReference type="EMBL" id="GAC91610.1"/>
    </source>
</evidence>